<gene>
    <name evidence="1" type="ORF">ISP13_00050</name>
</gene>
<dbReference type="EMBL" id="JADIKG010000005">
    <property type="protein sequence ID" value="MFK2871908.1"/>
    <property type="molecule type" value="Genomic_DNA"/>
</dbReference>
<accession>A0ABW8IQV8</accession>
<comment type="caution">
    <text evidence="1">The sequence shown here is derived from an EMBL/GenBank/DDBJ whole genome shotgun (WGS) entry which is preliminary data.</text>
</comment>
<dbReference type="Proteomes" id="UP001620405">
    <property type="component" value="Unassembled WGS sequence"/>
</dbReference>
<evidence type="ECO:0000313" key="2">
    <source>
        <dbReference type="Proteomes" id="UP001620405"/>
    </source>
</evidence>
<protein>
    <submittedName>
        <fullName evidence="1">DUF416 family protein</fullName>
    </submittedName>
</protein>
<name>A0ABW8IQV8_9GAMM</name>
<evidence type="ECO:0000313" key="1">
    <source>
        <dbReference type="EMBL" id="MFK2871908.1"/>
    </source>
</evidence>
<proteinExistence type="predicted"/>
<dbReference type="Pfam" id="PF04222">
    <property type="entry name" value="DUF416"/>
    <property type="match status" value="1"/>
</dbReference>
<keyword evidence="2" id="KW-1185">Reference proteome</keyword>
<reference evidence="1 2" key="1">
    <citation type="submission" date="2020-10" db="EMBL/GenBank/DDBJ databases">
        <title>Phylogeny of dyella-like bacteria.</title>
        <authorList>
            <person name="Fu J."/>
        </authorList>
    </citation>
    <scope>NUCLEOTIDE SEQUENCE [LARGE SCALE GENOMIC DNA]</scope>
    <source>
        <strain evidence="1 2">DHOB07</strain>
    </source>
</reference>
<dbReference type="Gene3D" id="1.20.1590.10">
    <property type="entry name" value="YP_001051499.1 domain like"/>
    <property type="match status" value="1"/>
</dbReference>
<dbReference type="InterPro" id="IPR023381">
    <property type="entry name" value="YP001051499.1-like_dom_sf"/>
</dbReference>
<sequence>MAKTVTNIFKFDEVALVARLARMPPPFRVMFSLCCATRQMNAWDEFAERYSPDALYKMHGIVDETWRALALNVVPINCASSLDEVMELLPEEQDEWAPLHVYADHALASLAYTIRCLLSSNAQEAAWAARRTYEAADQAAIRQLDIQPGTVDSESLILRHEIVQRELERQALDLQTLERNSAQEVLSHLKSRAFSEHTLTRDEMLL</sequence>
<dbReference type="InterPro" id="IPR007338">
    <property type="entry name" value="DUF416"/>
</dbReference>
<dbReference type="RefSeq" id="WP_284400328.1">
    <property type="nucleotide sequence ID" value="NZ_BSNQ01000006.1"/>
</dbReference>
<organism evidence="1 2">
    <name type="scientific">Dyella lipolytica</name>
    <dbReference type="NCBI Taxonomy" id="1867835"/>
    <lineage>
        <taxon>Bacteria</taxon>
        <taxon>Pseudomonadati</taxon>
        <taxon>Pseudomonadota</taxon>
        <taxon>Gammaproteobacteria</taxon>
        <taxon>Lysobacterales</taxon>
        <taxon>Rhodanobacteraceae</taxon>
        <taxon>Dyella</taxon>
    </lineage>
</organism>